<dbReference type="Pfam" id="PF10740">
    <property type="entry name" value="DUF2529"/>
    <property type="match status" value="1"/>
</dbReference>
<feature type="domain" description="DUF2529" evidence="1">
    <location>
        <begin position="1"/>
        <end position="169"/>
    </location>
</feature>
<sequence length="173" mass="18763">MVKMLTTQIGGLLQRISGNGEESIEETARLLAQAVIGEGRVIIAGFGEMEAVTFTALHGAELLSGAVRYEFDMEFTTADRIWLLTRSAADEPALELARQLAGRFIPFAALAAEKPVVDNELADLAYTYISTGLTRGLLPGDDGERIVQPHALAALFVYEAVKLAYDEMISEED</sequence>
<proteinExistence type="predicted"/>
<evidence type="ECO:0000313" key="2">
    <source>
        <dbReference type="EMBL" id="HJF30668.1"/>
    </source>
</evidence>
<protein>
    <submittedName>
        <fullName evidence="2">DUF2529 domain-containing protein</fullName>
    </submittedName>
</protein>
<reference evidence="2" key="2">
    <citation type="submission" date="2021-09" db="EMBL/GenBank/DDBJ databases">
        <authorList>
            <person name="Gilroy R."/>
        </authorList>
    </citation>
    <scope>NUCLEOTIDE SEQUENCE</scope>
    <source>
        <strain evidence="2">CHK171-7178</strain>
    </source>
</reference>
<dbReference type="InterPro" id="IPR019676">
    <property type="entry name" value="DUF2529"/>
</dbReference>
<dbReference type="Proteomes" id="UP000698173">
    <property type="component" value="Unassembled WGS sequence"/>
</dbReference>
<accession>A0A921FVU9</accession>
<reference evidence="2" key="1">
    <citation type="journal article" date="2021" name="PeerJ">
        <title>Extensive microbial diversity within the chicken gut microbiome revealed by metagenomics and culture.</title>
        <authorList>
            <person name="Gilroy R."/>
            <person name="Ravi A."/>
            <person name="Getino M."/>
            <person name="Pursley I."/>
            <person name="Horton D.L."/>
            <person name="Alikhan N.F."/>
            <person name="Baker D."/>
            <person name="Gharbi K."/>
            <person name="Hall N."/>
            <person name="Watson M."/>
            <person name="Adriaenssens E.M."/>
            <person name="Foster-Nyarko E."/>
            <person name="Jarju S."/>
            <person name="Secka A."/>
            <person name="Antonio M."/>
            <person name="Oren A."/>
            <person name="Chaudhuri R.R."/>
            <person name="La Ragione R."/>
            <person name="Hildebrand F."/>
            <person name="Pallen M.J."/>
        </authorList>
    </citation>
    <scope>NUCLEOTIDE SEQUENCE</scope>
    <source>
        <strain evidence="2">CHK171-7178</strain>
    </source>
</reference>
<comment type="caution">
    <text evidence="2">The sequence shown here is derived from an EMBL/GenBank/DDBJ whole genome shotgun (WGS) entry which is preliminary data.</text>
</comment>
<organism evidence="2 3">
    <name type="scientific">Sporosarcina psychrophila</name>
    <name type="common">Bacillus psychrophilus</name>
    <dbReference type="NCBI Taxonomy" id="1476"/>
    <lineage>
        <taxon>Bacteria</taxon>
        <taxon>Bacillati</taxon>
        <taxon>Bacillota</taxon>
        <taxon>Bacilli</taxon>
        <taxon>Bacillales</taxon>
        <taxon>Caryophanaceae</taxon>
        <taxon>Sporosarcina</taxon>
    </lineage>
</organism>
<name>A0A921FVU9_SPOPS</name>
<dbReference type="Gene3D" id="3.40.50.10490">
    <property type="entry name" value="Glucose-6-phosphate isomerase like protein, domain 1"/>
    <property type="match status" value="1"/>
</dbReference>
<evidence type="ECO:0000259" key="1">
    <source>
        <dbReference type="Pfam" id="PF10740"/>
    </source>
</evidence>
<dbReference type="EMBL" id="DYWT01000042">
    <property type="protein sequence ID" value="HJF30668.1"/>
    <property type="molecule type" value="Genomic_DNA"/>
</dbReference>
<evidence type="ECO:0000313" key="3">
    <source>
        <dbReference type="Proteomes" id="UP000698173"/>
    </source>
</evidence>
<gene>
    <name evidence="2" type="ORF">K8V56_02665</name>
</gene>
<dbReference type="AlphaFoldDB" id="A0A921FVU9"/>